<keyword evidence="6" id="KW-0249">Electron transport</keyword>
<dbReference type="HOGENOM" id="CLU_023081_0_0_6"/>
<evidence type="ECO:0000256" key="6">
    <source>
        <dbReference type="PIRNR" id="PIRNR000139"/>
    </source>
</evidence>
<dbReference type="SUPFAM" id="SSF54862">
    <property type="entry name" value="4Fe-4S ferredoxins"/>
    <property type="match status" value="1"/>
</dbReference>
<comment type="cofactor">
    <cofactor evidence="6">
        <name>[4Fe-4S] cluster</name>
        <dbReference type="ChEBI" id="CHEBI:49883"/>
    </cofactor>
    <text evidence="6">Binds 2 [4Fe-4S] clusters.</text>
</comment>
<dbReference type="eggNOG" id="COG0247">
    <property type="taxonomic scope" value="Bacteria"/>
</dbReference>
<gene>
    <name evidence="8" type="primary">glcF</name>
    <name evidence="8" type="ordered locus">COSY_0296</name>
</gene>
<dbReference type="PIRSF" id="PIRSF000139">
    <property type="entry name" value="Glc_ox_4Fe-4S"/>
    <property type="match status" value="1"/>
</dbReference>
<feature type="domain" description="4Fe-4S ferredoxin-type" evidence="7">
    <location>
        <begin position="7"/>
        <end position="39"/>
    </location>
</feature>
<evidence type="ECO:0000313" key="9">
    <source>
        <dbReference type="Proteomes" id="UP000000247"/>
    </source>
</evidence>
<keyword evidence="3" id="KW-0677">Repeat</keyword>
<dbReference type="InterPro" id="IPR017900">
    <property type="entry name" value="4Fe4S_Fe_S_CS"/>
</dbReference>
<evidence type="ECO:0000256" key="4">
    <source>
        <dbReference type="ARBA" id="ARBA00023004"/>
    </source>
</evidence>
<evidence type="ECO:0000313" key="8">
    <source>
        <dbReference type="EMBL" id="BAF61425.1"/>
    </source>
</evidence>
<dbReference type="InterPro" id="IPR009051">
    <property type="entry name" value="Helical_ferredxn"/>
</dbReference>
<evidence type="ECO:0000256" key="1">
    <source>
        <dbReference type="ARBA" id="ARBA00022485"/>
    </source>
</evidence>
<dbReference type="AlphaFoldDB" id="A5CXB1"/>
<dbReference type="GO" id="GO:0047809">
    <property type="term" value="F:D-lactate dehydrogenase activity"/>
    <property type="evidence" value="ECO:0007669"/>
    <property type="project" value="RHEA"/>
</dbReference>
<dbReference type="EMBL" id="AP009247">
    <property type="protein sequence ID" value="BAF61425.1"/>
    <property type="molecule type" value="Genomic_DNA"/>
</dbReference>
<dbReference type="Proteomes" id="UP000000247">
    <property type="component" value="Chromosome"/>
</dbReference>
<dbReference type="Pfam" id="PF02754">
    <property type="entry name" value="CCG"/>
    <property type="match status" value="2"/>
</dbReference>
<keyword evidence="8" id="KW-0560">Oxidoreductase</keyword>
<proteinExistence type="predicted"/>
<dbReference type="PANTHER" id="PTHR32479:SF17">
    <property type="entry name" value="GLYCOLATE OXIDASE IRON-SULFUR SUBUNIT"/>
    <property type="match status" value="1"/>
</dbReference>
<dbReference type="KEGG" id="vok:COSY_0296"/>
<keyword evidence="4 6" id="KW-0408">Iron</keyword>
<dbReference type="EC" id="1.1.99.14" evidence="6"/>
<dbReference type="GO" id="GO:0019154">
    <property type="term" value="F:glycolate dehydrogenase activity"/>
    <property type="evidence" value="ECO:0007669"/>
    <property type="project" value="UniProtKB-EC"/>
</dbReference>
<dbReference type="STRING" id="412965.COSY_0296"/>
<dbReference type="RefSeq" id="WP_011929695.1">
    <property type="nucleotide sequence ID" value="NC_009465.1"/>
</dbReference>
<evidence type="ECO:0000259" key="7">
    <source>
        <dbReference type="PROSITE" id="PS51379"/>
    </source>
</evidence>
<evidence type="ECO:0000256" key="3">
    <source>
        <dbReference type="ARBA" id="ARBA00022737"/>
    </source>
</evidence>
<dbReference type="GO" id="GO:0046872">
    <property type="term" value="F:metal ion binding"/>
    <property type="evidence" value="ECO:0007669"/>
    <property type="project" value="UniProtKB-UniRule"/>
</dbReference>
<evidence type="ECO:0000256" key="5">
    <source>
        <dbReference type="ARBA" id="ARBA00023014"/>
    </source>
</evidence>
<comment type="function">
    <text evidence="6">Component of a complex that catalyzes the oxidation of glycolate to glyoxylate.</text>
</comment>
<dbReference type="OrthoDB" id="9765258at2"/>
<comment type="catalytic activity">
    <reaction evidence="6">
        <text>(R)-lactate + A = pyruvate + AH2</text>
        <dbReference type="Rhea" id="RHEA:15089"/>
        <dbReference type="ChEBI" id="CHEBI:13193"/>
        <dbReference type="ChEBI" id="CHEBI:15361"/>
        <dbReference type="ChEBI" id="CHEBI:16004"/>
        <dbReference type="ChEBI" id="CHEBI:17499"/>
    </reaction>
</comment>
<dbReference type="InterPro" id="IPR012257">
    <property type="entry name" value="Glc_ox_4Fe-4S"/>
</dbReference>
<feature type="domain" description="4Fe-4S ferredoxin-type" evidence="7">
    <location>
        <begin position="59"/>
        <end position="88"/>
    </location>
</feature>
<sequence>MQTIKISNMEANNIIRKCVHCGFCLATCPTYQLLGNELDSPRGRIYLIKSVLENHHFSKKSIVHLDRCLTCRSCETTCPSGVEYVQLVNIGRKLVEQKRPLWQKVYRYFIRQFLTTPILFNPIGFIFRHSQIKGKSIKPIIRIGTVLLLGGCVQPIIAPNINHSIKNILAKLGYETIETPQKQCCGAIDQHLSVNHDALIQIKKNIDTWLKVKAEMIIVSASGCGLMIKDYVSMFEKLDPYYQKAQHIVNKTKDIAEFLADKNLNQLNLERVNIVYHEPCTLQHGQQLGGLVSSILNSLGYQQTPVVDSHLCCGSAGTYSIFQPKLSQQLRANKLKHLQIANPQMIVTANIGCLIHLQKKAKIPVKHWVELLDN</sequence>
<keyword evidence="9" id="KW-1185">Reference proteome</keyword>
<keyword evidence="1 6" id="KW-0004">4Fe-4S</keyword>
<dbReference type="GO" id="GO:0051539">
    <property type="term" value="F:4 iron, 4 sulfur cluster binding"/>
    <property type="evidence" value="ECO:0007669"/>
    <property type="project" value="UniProtKB-UniRule"/>
</dbReference>
<dbReference type="Gene3D" id="1.10.1060.10">
    <property type="entry name" value="Alpha-helical ferredoxin"/>
    <property type="match status" value="1"/>
</dbReference>
<dbReference type="InterPro" id="IPR017896">
    <property type="entry name" value="4Fe4S_Fe-S-bd"/>
</dbReference>
<protein>
    <recommendedName>
        <fullName evidence="6">Glycolate oxidase iron-sulfur subunit</fullName>
        <ecNumber evidence="6">1.1.99.14</ecNumber>
    </recommendedName>
</protein>
<reference evidence="9" key="1">
    <citation type="journal article" date="2007" name="Curr. Biol.">
        <title>Reduced genome of the thioautotrophic intracellular symbiont in a deep-sea clam, Calyptogena okutanii.</title>
        <authorList>
            <person name="Kuwahara H."/>
            <person name="Yoshida T."/>
            <person name="Takaki Y."/>
            <person name="Shimamura S."/>
            <person name="Nishi S."/>
            <person name="Harada M."/>
            <person name="Matsuyama K."/>
            <person name="Takishita K."/>
            <person name="Kawato M."/>
            <person name="Uematsu K."/>
            <person name="Fujiwara Y."/>
            <person name="Sato T."/>
            <person name="Kato C."/>
            <person name="Kitagawa M."/>
            <person name="Kato I."/>
            <person name="Maruyama T."/>
        </authorList>
    </citation>
    <scope>NUCLEOTIDE SEQUENCE [LARGE SCALE GENOMIC DNA]</scope>
    <source>
        <strain evidence="9">HA</strain>
    </source>
</reference>
<comment type="catalytic activity">
    <reaction evidence="6">
        <text>glycolate + A = glyoxylate + AH2</text>
        <dbReference type="Rhea" id="RHEA:21264"/>
        <dbReference type="ChEBI" id="CHEBI:13193"/>
        <dbReference type="ChEBI" id="CHEBI:17499"/>
        <dbReference type="ChEBI" id="CHEBI:29805"/>
        <dbReference type="ChEBI" id="CHEBI:36655"/>
        <dbReference type="EC" id="1.1.99.14"/>
    </reaction>
</comment>
<dbReference type="PANTHER" id="PTHR32479">
    <property type="entry name" value="GLYCOLATE OXIDASE IRON-SULFUR SUBUNIT"/>
    <property type="match status" value="1"/>
</dbReference>
<dbReference type="PROSITE" id="PS00198">
    <property type="entry name" value="4FE4S_FER_1"/>
    <property type="match status" value="1"/>
</dbReference>
<keyword evidence="5 6" id="KW-0411">Iron-sulfur</keyword>
<accession>A5CXB1</accession>
<name>A5CXB1_VESOH</name>
<keyword evidence="6" id="KW-0813">Transport</keyword>
<dbReference type="Pfam" id="PF13183">
    <property type="entry name" value="Fer4_8"/>
    <property type="match status" value="1"/>
</dbReference>
<dbReference type="PROSITE" id="PS51379">
    <property type="entry name" value="4FE4S_FER_2"/>
    <property type="match status" value="2"/>
</dbReference>
<evidence type="ECO:0000256" key="2">
    <source>
        <dbReference type="ARBA" id="ARBA00022723"/>
    </source>
</evidence>
<organism evidence="8 9">
    <name type="scientific">Vesicomyosocius okutanii subsp. Calyptogena okutanii (strain HA)</name>
    <dbReference type="NCBI Taxonomy" id="412965"/>
    <lineage>
        <taxon>Bacteria</taxon>
        <taxon>Pseudomonadati</taxon>
        <taxon>Pseudomonadota</taxon>
        <taxon>Gammaproteobacteria</taxon>
        <taxon>Candidatus Pseudothioglobaceae</taxon>
        <taxon>Candidatus Vesicomyidisocius</taxon>
    </lineage>
</organism>
<dbReference type="InterPro" id="IPR004017">
    <property type="entry name" value="Cys_rich_dom"/>
</dbReference>
<dbReference type="NCBIfam" id="NF008434">
    <property type="entry name" value="PRK11274.1"/>
    <property type="match status" value="1"/>
</dbReference>
<keyword evidence="2 6" id="KW-0479">Metal-binding</keyword>